<evidence type="ECO:0000256" key="3">
    <source>
        <dbReference type="ARBA" id="ARBA00022692"/>
    </source>
</evidence>
<dbReference type="GO" id="GO:0016020">
    <property type="term" value="C:membrane"/>
    <property type="evidence" value="ECO:0007669"/>
    <property type="project" value="UniProtKB-SubCell"/>
</dbReference>
<accession>A0AAF3EWQ0</accession>
<dbReference type="PANTHER" id="PTHR23294">
    <property type="entry name" value="ET TRANSLATION PRODUCT-RELATED"/>
    <property type="match status" value="1"/>
</dbReference>
<dbReference type="Pfam" id="PF05978">
    <property type="entry name" value="UNC-93"/>
    <property type="match status" value="1"/>
</dbReference>
<proteinExistence type="inferred from homology"/>
<dbReference type="Proteomes" id="UP000887575">
    <property type="component" value="Unassembled WGS sequence"/>
</dbReference>
<organism evidence="7 8">
    <name type="scientific">Mesorhabditis belari</name>
    <dbReference type="NCBI Taxonomy" id="2138241"/>
    <lineage>
        <taxon>Eukaryota</taxon>
        <taxon>Metazoa</taxon>
        <taxon>Ecdysozoa</taxon>
        <taxon>Nematoda</taxon>
        <taxon>Chromadorea</taxon>
        <taxon>Rhabditida</taxon>
        <taxon>Rhabditina</taxon>
        <taxon>Rhabditomorpha</taxon>
        <taxon>Rhabditoidea</taxon>
        <taxon>Rhabditidae</taxon>
        <taxon>Mesorhabditinae</taxon>
        <taxon>Mesorhabditis</taxon>
    </lineage>
</organism>
<reference evidence="8" key="1">
    <citation type="submission" date="2024-02" db="UniProtKB">
        <authorList>
            <consortium name="WormBaseParasite"/>
        </authorList>
    </citation>
    <scope>IDENTIFICATION</scope>
</reference>
<dbReference type="InterPro" id="IPR010291">
    <property type="entry name" value="Ion_channel_UNC-93"/>
</dbReference>
<feature type="transmembrane region" description="Helical" evidence="6">
    <location>
        <begin position="173"/>
        <end position="190"/>
    </location>
</feature>
<evidence type="ECO:0000313" key="8">
    <source>
        <dbReference type="WBParaSite" id="MBELARI_LOCUS17988"/>
    </source>
</evidence>
<feature type="transmembrane region" description="Helical" evidence="6">
    <location>
        <begin position="126"/>
        <end position="145"/>
    </location>
</feature>
<sequence>MAFVAEPIAHSVRERCPECLVEFAGYYGQCIVFFVFTFTNLLSPCILHYIAYFCGASAYSAMQATSQTFSRNTSIIWMIGGTNNFISALFMILSSNLSTSKNDSVTTTPASRKATYRDFSESEIRILTLFMIGITFLAVILAFLLPNRKIKDSLYEKTEHVDSIKAQLVKPRAFVCLIISVLCGIVDGAMNNVRMTAAARALPTQPAIAFCVAKFYQAGATSAFFFFSSFLKVYQIVVSFFLFG</sequence>
<comment type="subcellular location">
    <subcellularLocation>
        <location evidence="1">Membrane</location>
        <topology evidence="1">Multi-pass membrane protein</topology>
    </subcellularLocation>
</comment>
<dbReference type="AlphaFoldDB" id="A0AAF3EWQ0"/>
<dbReference type="WBParaSite" id="MBELARI_LOCUS17988">
    <property type="protein sequence ID" value="MBELARI_LOCUS17988"/>
    <property type="gene ID" value="MBELARI_LOCUS17988"/>
</dbReference>
<feature type="transmembrane region" description="Helical" evidence="6">
    <location>
        <begin position="31"/>
        <end position="54"/>
    </location>
</feature>
<feature type="transmembrane region" description="Helical" evidence="6">
    <location>
        <begin position="223"/>
        <end position="243"/>
    </location>
</feature>
<keyword evidence="4 6" id="KW-1133">Transmembrane helix</keyword>
<keyword evidence="7" id="KW-1185">Reference proteome</keyword>
<dbReference type="PANTHER" id="PTHR23294:SF18">
    <property type="entry name" value="UNC93-LIKE PROTEIN MFSD11"/>
    <property type="match status" value="1"/>
</dbReference>
<dbReference type="SUPFAM" id="SSF103473">
    <property type="entry name" value="MFS general substrate transporter"/>
    <property type="match status" value="1"/>
</dbReference>
<evidence type="ECO:0000313" key="7">
    <source>
        <dbReference type="Proteomes" id="UP000887575"/>
    </source>
</evidence>
<keyword evidence="3 6" id="KW-0812">Transmembrane</keyword>
<comment type="similarity">
    <text evidence="2">Belongs to the unc-93 family.</text>
</comment>
<feature type="transmembrane region" description="Helical" evidence="6">
    <location>
        <begin position="75"/>
        <end position="93"/>
    </location>
</feature>
<evidence type="ECO:0000256" key="4">
    <source>
        <dbReference type="ARBA" id="ARBA00022989"/>
    </source>
</evidence>
<evidence type="ECO:0000256" key="5">
    <source>
        <dbReference type="ARBA" id="ARBA00023136"/>
    </source>
</evidence>
<evidence type="ECO:0000256" key="6">
    <source>
        <dbReference type="SAM" id="Phobius"/>
    </source>
</evidence>
<evidence type="ECO:0000256" key="2">
    <source>
        <dbReference type="ARBA" id="ARBA00009172"/>
    </source>
</evidence>
<keyword evidence="5 6" id="KW-0472">Membrane</keyword>
<protein>
    <submittedName>
        <fullName evidence="8">Uncharacterized protein</fullName>
    </submittedName>
</protein>
<dbReference type="InterPro" id="IPR051617">
    <property type="entry name" value="UNC-93-like_regulator"/>
</dbReference>
<dbReference type="InterPro" id="IPR036259">
    <property type="entry name" value="MFS_trans_sf"/>
</dbReference>
<evidence type="ECO:0000256" key="1">
    <source>
        <dbReference type="ARBA" id="ARBA00004141"/>
    </source>
</evidence>
<name>A0AAF3EWQ0_9BILA</name>